<keyword evidence="4" id="KW-0812">Transmembrane</keyword>
<dbReference type="PROSITE" id="PS50011">
    <property type="entry name" value="PROTEIN_KINASE_DOM"/>
    <property type="match status" value="1"/>
</dbReference>
<feature type="transmembrane region" description="Helical" evidence="4">
    <location>
        <begin position="18"/>
        <end position="40"/>
    </location>
</feature>
<organism evidence="6 7">
    <name type="scientific">Limulus polyphemus</name>
    <name type="common">Atlantic horseshoe crab</name>
    <dbReference type="NCBI Taxonomy" id="6850"/>
    <lineage>
        <taxon>Eukaryota</taxon>
        <taxon>Metazoa</taxon>
        <taxon>Ecdysozoa</taxon>
        <taxon>Arthropoda</taxon>
        <taxon>Chelicerata</taxon>
        <taxon>Merostomata</taxon>
        <taxon>Xiphosura</taxon>
        <taxon>Limulidae</taxon>
        <taxon>Limulus</taxon>
    </lineage>
</organism>
<dbReference type="InterPro" id="IPR001245">
    <property type="entry name" value="Ser-Thr/Tyr_kinase_cat_dom"/>
</dbReference>
<dbReference type="Proteomes" id="UP000694941">
    <property type="component" value="Unplaced"/>
</dbReference>
<dbReference type="SUPFAM" id="SSF56112">
    <property type="entry name" value="Protein kinase-like (PK-like)"/>
    <property type="match status" value="1"/>
</dbReference>
<dbReference type="InterPro" id="IPR008266">
    <property type="entry name" value="Tyr_kinase_AS"/>
</dbReference>
<dbReference type="InterPro" id="IPR011009">
    <property type="entry name" value="Kinase-like_dom_sf"/>
</dbReference>
<keyword evidence="4" id="KW-0472">Membrane</keyword>
<dbReference type="Gene3D" id="3.30.200.20">
    <property type="entry name" value="Phosphorylase Kinase, domain 1"/>
    <property type="match status" value="1"/>
</dbReference>
<sequence length="494" mass="56257">MSTNYLHSYTVVNPQPSVLYGCLFTVVLVLIAGILVCFWWRRRLYYCCRRKLPHAISVSSLGKITQHHLTNPNYYSSSPDNPFLKMLRDMEIPGESITFQETVGEGCFGKVYKGIYIQDSGIAVPVAVKVLKDNLSSEVESDFEREVEAMSTFDHENILKLLGVVLKEAEAVPWMVFEFMQYGDLGELLRNNSSYINQPPGGLSYRLTQADLVLFATQIARGMTYLSSQHFVHRDLATRNCLVGENLTVKISDFGMSRDIYTCDYYKIGGSRMLPVRWMAPESMMYGKFTLDSDVWSYGVVLWEIFTLGKQPYYGHSNEEVVKLVLQGILLSPPGECPYYIYDIMAGCWKTEPRDRLKFPDIYQILEYNIPSDSSQTLVQYLDVGSLVPVTVYKNPCSPRSLVPVTVYNSPCSPRSLVPVTVYNNPCSPRSLVPVTMYNNPSSPRLLVPVTVYNSPCFPRSLVPVKFTTIHVLLDRWFQLQCTTAHVLLDYWFQ</sequence>
<dbReference type="RefSeq" id="XP_013784786.1">
    <property type="nucleotide sequence ID" value="XM_013929332.1"/>
</dbReference>
<evidence type="ECO:0000259" key="5">
    <source>
        <dbReference type="PROSITE" id="PS50011"/>
    </source>
</evidence>
<evidence type="ECO:0000313" key="7">
    <source>
        <dbReference type="RefSeq" id="XP_013784786.1"/>
    </source>
</evidence>
<dbReference type="GeneID" id="106468883"/>
<evidence type="ECO:0000256" key="4">
    <source>
        <dbReference type="SAM" id="Phobius"/>
    </source>
</evidence>
<comment type="subcellular location">
    <subcellularLocation>
        <location evidence="1">Membrane</location>
        <topology evidence="1">Single-pass membrane protein</topology>
    </subcellularLocation>
</comment>
<dbReference type="InterPro" id="IPR050122">
    <property type="entry name" value="RTK"/>
</dbReference>
<protein>
    <submittedName>
        <fullName evidence="7">Tyrosine-protein kinase transmembrane receptor Ror-like</fullName>
    </submittedName>
</protein>
<evidence type="ECO:0000313" key="6">
    <source>
        <dbReference type="Proteomes" id="UP000694941"/>
    </source>
</evidence>
<dbReference type="Gene3D" id="1.10.510.10">
    <property type="entry name" value="Transferase(Phosphotransferase) domain 1"/>
    <property type="match status" value="1"/>
</dbReference>
<gene>
    <name evidence="7" type="primary">LOC106468883</name>
</gene>
<evidence type="ECO:0000256" key="2">
    <source>
        <dbReference type="ARBA" id="ARBA00051243"/>
    </source>
</evidence>
<name>A0ABM1BM54_LIMPO</name>
<accession>A0ABM1BM54</accession>
<reference evidence="7" key="1">
    <citation type="submission" date="2025-08" db="UniProtKB">
        <authorList>
            <consortium name="RefSeq"/>
        </authorList>
    </citation>
    <scope>IDENTIFICATION</scope>
    <source>
        <tissue evidence="7">Muscle</tissue>
    </source>
</reference>
<keyword evidence="3" id="KW-0547">Nucleotide-binding</keyword>
<dbReference type="InterPro" id="IPR017441">
    <property type="entry name" value="Protein_kinase_ATP_BS"/>
</dbReference>
<dbReference type="PANTHER" id="PTHR24416">
    <property type="entry name" value="TYROSINE-PROTEIN KINASE RECEPTOR"/>
    <property type="match status" value="1"/>
</dbReference>
<dbReference type="SMART" id="SM00219">
    <property type="entry name" value="TyrKc"/>
    <property type="match status" value="1"/>
</dbReference>
<dbReference type="InterPro" id="IPR000719">
    <property type="entry name" value="Prot_kinase_dom"/>
</dbReference>
<evidence type="ECO:0000256" key="1">
    <source>
        <dbReference type="ARBA" id="ARBA00004167"/>
    </source>
</evidence>
<dbReference type="PANTHER" id="PTHR24416:SF619">
    <property type="entry name" value="TYROSINE-PROTEIN KINASE TRANSMEMBRANE RECEPTOR ROR-LIKE PROTEIN"/>
    <property type="match status" value="1"/>
</dbReference>
<keyword evidence="6" id="KW-1185">Reference proteome</keyword>
<feature type="domain" description="Protein kinase" evidence="5">
    <location>
        <begin position="97"/>
        <end position="369"/>
    </location>
</feature>
<comment type="catalytic activity">
    <reaction evidence="2">
        <text>L-tyrosyl-[protein] + ATP = O-phospho-L-tyrosyl-[protein] + ADP + H(+)</text>
        <dbReference type="Rhea" id="RHEA:10596"/>
        <dbReference type="Rhea" id="RHEA-COMP:10136"/>
        <dbReference type="Rhea" id="RHEA-COMP:20101"/>
        <dbReference type="ChEBI" id="CHEBI:15378"/>
        <dbReference type="ChEBI" id="CHEBI:30616"/>
        <dbReference type="ChEBI" id="CHEBI:46858"/>
        <dbReference type="ChEBI" id="CHEBI:61978"/>
        <dbReference type="ChEBI" id="CHEBI:456216"/>
        <dbReference type="EC" id="2.7.10.1"/>
    </reaction>
</comment>
<keyword evidence="4" id="KW-1133">Transmembrane helix</keyword>
<evidence type="ECO:0000256" key="3">
    <source>
        <dbReference type="PROSITE-ProRule" id="PRU10141"/>
    </source>
</evidence>
<dbReference type="PRINTS" id="PR00109">
    <property type="entry name" value="TYRKINASE"/>
</dbReference>
<keyword evidence="3" id="KW-0067">ATP-binding</keyword>
<dbReference type="Pfam" id="PF07714">
    <property type="entry name" value="PK_Tyr_Ser-Thr"/>
    <property type="match status" value="1"/>
</dbReference>
<dbReference type="InterPro" id="IPR020635">
    <property type="entry name" value="Tyr_kinase_cat_dom"/>
</dbReference>
<proteinExistence type="predicted"/>
<feature type="binding site" evidence="3">
    <location>
        <position position="129"/>
    </location>
    <ligand>
        <name>ATP</name>
        <dbReference type="ChEBI" id="CHEBI:30616"/>
    </ligand>
</feature>
<dbReference type="PROSITE" id="PS00107">
    <property type="entry name" value="PROTEIN_KINASE_ATP"/>
    <property type="match status" value="1"/>
</dbReference>
<dbReference type="PROSITE" id="PS00109">
    <property type="entry name" value="PROTEIN_KINASE_TYR"/>
    <property type="match status" value="1"/>
</dbReference>